<name>A0ABS6MNV6_9GAMM</name>
<dbReference type="EMBL" id="JAHRID010000008">
    <property type="protein sequence ID" value="MBV2130494.1"/>
    <property type="molecule type" value="Genomic_DNA"/>
</dbReference>
<reference evidence="2 3" key="1">
    <citation type="submission" date="2021-06" db="EMBL/GenBank/DDBJ databases">
        <title>Rheinheimera indica sp. nov., isolated from deep-sea sediment.</title>
        <authorList>
            <person name="Wang Z."/>
            <person name="Zhang X.-Y."/>
        </authorList>
    </citation>
    <scope>NUCLEOTIDE SEQUENCE [LARGE SCALE GENOMIC DNA]</scope>
    <source>
        <strain evidence="2 3">SM2107</strain>
    </source>
</reference>
<gene>
    <name evidence="2" type="ORF">KQY15_15470</name>
</gene>
<dbReference type="Proteomes" id="UP000704611">
    <property type="component" value="Unassembled WGS sequence"/>
</dbReference>
<evidence type="ECO:0000313" key="2">
    <source>
        <dbReference type="EMBL" id="MBV2130494.1"/>
    </source>
</evidence>
<organism evidence="2 3">
    <name type="scientific">Arsukibacterium indicum</name>
    <dbReference type="NCBI Taxonomy" id="2848612"/>
    <lineage>
        <taxon>Bacteria</taxon>
        <taxon>Pseudomonadati</taxon>
        <taxon>Pseudomonadota</taxon>
        <taxon>Gammaproteobacteria</taxon>
        <taxon>Chromatiales</taxon>
        <taxon>Chromatiaceae</taxon>
        <taxon>Arsukibacterium</taxon>
    </lineage>
</organism>
<feature type="chain" id="PRO_5046818408" description="Cadmium carbonic anhydrase" evidence="1">
    <location>
        <begin position="21"/>
        <end position="285"/>
    </location>
</feature>
<evidence type="ECO:0008006" key="4">
    <source>
        <dbReference type="Google" id="ProtNLM"/>
    </source>
</evidence>
<keyword evidence="3" id="KW-1185">Reference proteome</keyword>
<proteinExistence type="predicted"/>
<sequence>MKNLTKFSLIAALVATGAQAHNHGQAVADSVLKQQRLELAENTEGKGFGPQSPRDLATLNGENNRIFATAPDHQQMNLCNIHFHAGAEHKGGEFTRYLGNGDGAGVGTGFGYSGKLKPEWLEPIDSSEVCKGDNNGLKPGDTIELHYVFTSAQITPGPTLGSCLAESTMNPQLRVEGQVYVLVNDDDALDFAELTEFGMRDGYYQPFNIPANTGEPVRYEGSTTGPAYNTKGSPLQVSWSVRPKVAMVDIQSVGKWCDNNPFEEKSAHGVRNLVINPKLISDIDQ</sequence>
<dbReference type="InterPro" id="IPR018883">
    <property type="entry name" value="Delta_CA"/>
</dbReference>
<dbReference type="RefSeq" id="WP_217670768.1">
    <property type="nucleotide sequence ID" value="NZ_JAHRID010000008.1"/>
</dbReference>
<feature type="signal peptide" evidence="1">
    <location>
        <begin position="1"/>
        <end position="20"/>
    </location>
</feature>
<keyword evidence="1" id="KW-0732">Signal</keyword>
<protein>
    <recommendedName>
        <fullName evidence="4">Cadmium carbonic anhydrase</fullName>
    </recommendedName>
</protein>
<evidence type="ECO:0000256" key="1">
    <source>
        <dbReference type="SAM" id="SignalP"/>
    </source>
</evidence>
<comment type="caution">
    <text evidence="2">The sequence shown here is derived from an EMBL/GenBank/DDBJ whole genome shotgun (WGS) entry which is preliminary data.</text>
</comment>
<accession>A0ABS6MNV6</accession>
<dbReference type="Pfam" id="PF10563">
    <property type="entry name" value="CA_like"/>
    <property type="match status" value="1"/>
</dbReference>
<evidence type="ECO:0000313" key="3">
    <source>
        <dbReference type="Proteomes" id="UP000704611"/>
    </source>
</evidence>